<feature type="DNA-binding region" description="H-T-H motif" evidence="4">
    <location>
        <begin position="39"/>
        <end position="58"/>
    </location>
</feature>
<dbReference type="InterPro" id="IPR009057">
    <property type="entry name" value="Homeodomain-like_sf"/>
</dbReference>
<dbReference type="PANTHER" id="PTHR30055">
    <property type="entry name" value="HTH-TYPE TRANSCRIPTIONAL REGULATOR RUTR"/>
    <property type="match status" value="1"/>
</dbReference>
<evidence type="ECO:0000313" key="6">
    <source>
        <dbReference type="EMBL" id="BDG05355.1"/>
    </source>
</evidence>
<dbReference type="Gene3D" id="1.10.10.60">
    <property type="entry name" value="Homeodomain-like"/>
    <property type="match status" value="1"/>
</dbReference>
<proteinExistence type="predicted"/>
<feature type="domain" description="HTH tetR-type" evidence="5">
    <location>
        <begin position="16"/>
        <end position="76"/>
    </location>
</feature>
<name>A0ABM7X0Q2_9BACT</name>
<evidence type="ECO:0000256" key="3">
    <source>
        <dbReference type="ARBA" id="ARBA00023163"/>
    </source>
</evidence>
<dbReference type="PROSITE" id="PS50977">
    <property type="entry name" value="HTH_TETR_2"/>
    <property type="match status" value="1"/>
</dbReference>
<keyword evidence="2 4" id="KW-0238">DNA-binding</keyword>
<dbReference type="EMBL" id="AP025591">
    <property type="protein sequence ID" value="BDG05355.1"/>
    <property type="molecule type" value="Genomic_DNA"/>
</dbReference>
<accession>A0ABM7X0Q2</accession>
<dbReference type="SUPFAM" id="SSF46689">
    <property type="entry name" value="Homeodomain-like"/>
    <property type="match status" value="1"/>
</dbReference>
<dbReference type="PRINTS" id="PR00455">
    <property type="entry name" value="HTHTETR"/>
</dbReference>
<keyword evidence="7" id="KW-1185">Reference proteome</keyword>
<dbReference type="Pfam" id="PF00440">
    <property type="entry name" value="TetR_N"/>
    <property type="match status" value="1"/>
</dbReference>
<evidence type="ECO:0000256" key="4">
    <source>
        <dbReference type="PROSITE-ProRule" id="PRU00335"/>
    </source>
</evidence>
<organism evidence="6 7">
    <name type="scientific">Anaeromyxobacter oryzae</name>
    <dbReference type="NCBI Taxonomy" id="2918170"/>
    <lineage>
        <taxon>Bacteria</taxon>
        <taxon>Pseudomonadati</taxon>
        <taxon>Myxococcota</taxon>
        <taxon>Myxococcia</taxon>
        <taxon>Myxococcales</taxon>
        <taxon>Cystobacterineae</taxon>
        <taxon>Anaeromyxobacteraceae</taxon>
        <taxon>Anaeromyxobacter</taxon>
    </lineage>
</organism>
<evidence type="ECO:0000256" key="2">
    <source>
        <dbReference type="ARBA" id="ARBA00023125"/>
    </source>
</evidence>
<protein>
    <recommendedName>
        <fullName evidence="5">HTH tetR-type domain-containing protein</fullName>
    </recommendedName>
</protein>
<evidence type="ECO:0000313" key="7">
    <source>
        <dbReference type="Proteomes" id="UP001162891"/>
    </source>
</evidence>
<dbReference type="PANTHER" id="PTHR30055:SF234">
    <property type="entry name" value="HTH-TYPE TRANSCRIPTIONAL REGULATOR BETI"/>
    <property type="match status" value="1"/>
</dbReference>
<keyword evidence="1" id="KW-0805">Transcription regulation</keyword>
<dbReference type="InterPro" id="IPR001647">
    <property type="entry name" value="HTH_TetR"/>
</dbReference>
<keyword evidence="3" id="KW-0804">Transcription</keyword>
<sequence>MPRRTATADRRAREVERTRQDIMDAAARVFAASGWRDATMQAIAREAGFTAASLYTYFKSKDEIFEALLQDLNRTLLASFDTHVPAGLTFEQQLELLLHRQLALVASRRDALRMAFDHAPRRMLPECGPAEYLRRLAAFLGEAGGRQLRFAPADAARLLFGMLHATLLPSMLEGDAPDPALEAARILDAFLHGAARAG</sequence>
<reference evidence="7" key="1">
    <citation type="journal article" date="2022" name="Int. J. Syst. Evol. Microbiol.">
        <title>Anaeromyxobacter oryzae sp. nov., Anaeromyxobacter diazotrophicus sp. nov. and Anaeromyxobacter paludicola sp. nov., isolated from paddy soils.</title>
        <authorList>
            <person name="Itoh H."/>
            <person name="Xu Z."/>
            <person name="Mise K."/>
            <person name="Masuda Y."/>
            <person name="Ushijima N."/>
            <person name="Hayakawa C."/>
            <person name="Shiratori Y."/>
            <person name="Senoo K."/>
        </authorList>
    </citation>
    <scope>NUCLEOTIDE SEQUENCE [LARGE SCALE GENOMIC DNA]</scope>
    <source>
        <strain evidence="7">Red232</strain>
    </source>
</reference>
<evidence type="ECO:0000256" key="1">
    <source>
        <dbReference type="ARBA" id="ARBA00023015"/>
    </source>
</evidence>
<dbReference type="Proteomes" id="UP001162891">
    <property type="component" value="Chromosome"/>
</dbReference>
<evidence type="ECO:0000259" key="5">
    <source>
        <dbReference type="PROSITE" id="PS50977"/>
    </source>
</evidence>
<dbReference type="RefSeq" id="WP_248354086.1">
    <property type="nucleotide sequence ID" value="NZ_AP025591.1"/>
</dbReference>
<dbReference type="InterPro" id="IPR050109">
    <property type="entry name" value="HTH-type_TetR-like_transc_reg"/>
</dbReference>
<gene>
    <name evidence="6" type="ORF">AMOR_43510</name>
</gene>
<dbReference type="Gene3D" id="1.10.357.10">
    <property type="entry name" value="Tetracycline Repressor, domain 2"/>
    <property type="match status" value="1"/>
</dbReference>